<evidence type="ECO:0000313" key="1">
    <source>
        <dbReference type="EMBL" id="CAG8805159.1"/>
    </source>
</evidence>
<name>A0ACA9RQM4_9GLOM</name>
<sequence>MADADNKINDGSVGCYIGYGTKCDVVFPESVPLIDMIASQDLMAGQNITFNLTNVLLNESLTTKHHLDIILESQPHLVKYSQQICIGNNSWCPIPTGTTIEIIVEITIPDYFDVSTFSVYLSNFYKIDDDDCTPNILGCSCYSVNKNIVCLDWPDHP</sequence>
<evidence type="ECO:0000313" key="2">
    <source>
        <dbReference type="Proteomes" id="UP000789920"/>
    </source>
</evidence>
<dbReference type="Proteomes" id="UP000789920">
    <property type="component" value="Unassembled WGS sequence"/>
</dbReference>
<organism evidence="1 2">
    <name type="scientific">Racocetra persica</name>
    <dbReference type="NCBI Taxonomy" id="160502"/>
    <lineage>
        <taxon>Eukaryota</taxon>
        <taxon>Fungi</taxon>
        <taxon>Fungi incertae sedis</taxon>
        <taxon>Mucoromycota</taxon>
        <taxon>Glomeromycotina</taxon>
        <taxon>Glomeromycetes</taxon>
        <taxon>Diversisporales</taxon>
        <taxon>Gigasporaceae</taxon>
        <taxon>Racocetra</taxon>
    </lineage>
</organism>
<keyword evidence="2" id="KW-1185">Reference proteome</keyword>
<feature type="non-terminal residue" evidence="1">
    <location>
        <position position="157"/>
    </location>
</feature>
<reference evidence="1" key="1">
    <citation type="submission" date="2021-06" db="EMBL/GenBank/DDBJ databases">
        <authorList>
            <person name="Kallberg Y."/>
            <person name="Tangrot J."/>
            <person name="Rosling A."/>
        </authorList>
    </citation>
    <scope>NUCLEOTIDE SEQUENCE</scope>
    <source>
        <strain evidence="1">MA461A</strain>
    </source>
</reference>
<accession>A0ACA9RQM4</accession>
<gene>
    <name evidence="1" type="ORF">RPERSI_LOCUS21870</name>
</gene>
<dbReference type="EMBL" id="CAJVQC010065104">
    <property type="protein sequence ID" value="CAG8805159.1"/>
    <property type="molecule type" value="Genomic_DNA"/>
</dbReference>
<proteinExistence type="predicted"/>
<comment type="caution">
    <text evidence="1">The sequence shown here is derived from an EMBL/GenBank/DDBJ whole genome shotgun (WGS) entry which is preliminary data.</text>
</comment>
<protein>
    <submittedName>
        <fullName evidence="1">8514_t:CDS:1</fullName>
    </submittedName>
</protein>